<feature type="chain" id="PRO_5015522364" evidence="2">
    <location>
        <begin position="21"/>
        <end position="365"/>
    </location>
</feature>
<name>A0A2S7K730_9PROT</name>
<protein>
    <submittedName>
        <fullName evidence="3">Uncharacterized protein</fullName>
    </submittedName>
</protein>
<feature type="region of interest" description="Disordered" evidence="1">
    <location>
        <begin position="187"/>
        <end position="207"/>
    </location>
</feature>
<reference evidence="3 4" key="1">
    <citation type="submission" date="2017-12" db="EMBL/GenBank/DDBJ databases">
        <authorList>
            <person name="Hurst M.R.H."/>
        </authorList>
    </citation>
    <scope>NUCLEOTIDE SEQUENCE [LARGE SCALE GENOMIC DNA]</scope>
    <source>
        <strain evidence="3 4">SY-3-19</strain>
    </source>
</reference>
<organism evidence="3 4">
    <name type="scientific">Hyphococcus luteus</name>
    <dbReference type="NCBI Taxonomy" id="2058213"/>
    <lineage>
        <taxon>Bacteria</taxon>
        <taxon>Pseudomonadati</taxon>
        <taxon>Pseudomonadota</taxon>
        <taxon>Alphaproteobacteria</taxon>
        <taxon>Parvularculales</taxon>
        <taxon>Parvularculaceae</taxon>
        <taxon>Hyphococcus</taxon>
    </lineage>
</organism>
<dbReference type="AlphaFoldDB" id="A0A2S7K730"/>
<sequence>MKLRALFSIICMLTSTGAIHAQDAQQWSTTGGWQVRYSASPEFWRLYHNDSAWRDTISVLWADRRQGVSLAQAFEEVKATRAELDSCPALLTAETKAEYEPFAKAMLALTKIKDPEAYAAMDKNIPIIGYEAVDAVTKPHCVLIAREFSGGAMLYALIKEDTGRLSTQLGTIRLAVHDLMDEINKREASITSSTQSTPTTSGKDVPVQCNGQRAYENFVVSWSAKSAIVYVRNPVFIDSEQRSSDQFRLGVSVGGNIDATRGREETYYSIIISAKENGQNTIPEKRTLSVDGEVVEEWDKGGGQWKALSESAMSALYSGQDAELDTGGLGRIRFDLGGLETHLKRADIAQQKAVIHKALGECHSE</sequence>
<feature type="signal peptide" evidence="2">
    <location>
        <begin position="1"/>
        <end position="20"/>
    </location>
</feature>
<dbReference type="Proteomes" id="UP000239504">
    <property type="component" value="Unassembled WGS sequence"/>
</dbReference>
<accession>A0A2S7K730</accession>
<evidence type="ECO:0000313" key="3">
    <source>
        <dbReference type="EMBL" id="PQA88271.1"/>
    </source>
</evidence>
<feature type="compositionally biased region" description="Low complexity" evidence="1">
    <location>
        <begin position="189"/>
        <end position="201"/>
    </location>
</feature>
<keyword evidence="4" id="KW-1185">Reference proteome</keyword>
<dbReference type="RefSeq" id="WP_104829516.1">
    <property type="nucleotide sequence ID" value="NZ_PJCH01000005.1"/>
</dbReference>
<dbReference type="OrthoDB" id="8477273at2"/>
<keyword evidence="2" id="KW-0732">Signal</keyword>
<dbReference type="EMBL" id="PJCH01000005">
    <property type="protein sequence ID" value="PQA88271.1"/>
    <property type="molecule type" value="Genomic_DNA"/>
</dbReference>
<evidence type="ECO:0000256" key="2">
    <source>
        <dbReference type="SAM" id="SignalP"/>
    </source>
</evidence>
<evidence type="ECO:0000313" key="4">
    <source>
        <dbReference type="Proteomes" id="UP000239504"/>
    </source>
</evidence>
<gene>
    <name evidence="3" type="ORF">CW354_08195</name>
</gene>
<comment type="caution">
    <text evidence="3">The sequence shown here is derived from an EMBL/GenBank/DDBJ whole genome shotgun (WGS) entry which is preliminary data.</text>
</comment>
<evidence type="ECO:0000256" key="1">
    <source>
        <dbReference type="SAM" id="MobiDB-lite"/>
    </source>
</evidence>
<proteinExistence type="predicted"/>